<evidence type="ECO:0000256" key="11">
    <source>
        <dbReference type="RuleBase" id="RU003357"/>
    </source>
</evidence>
<evidence type="ECO:0000256" key="9">
    <source>
        <dbReference type="ARBA" id="ARBA00023237"/>
    </source>
</evidence>
<proteinExistence type="inferred from homology"/>
<evidence type="ECO:0000256" key="4">
    <source>
        <dbReference type="ARBA" id="ARBA00022692"/>
    </source>
</evidence>
<dbReference type="InterPro" id="IPR037066">
    <property type="entry name" value="Plug_dom_sf"/>
</dbReference>
<keyword evidence="8 15" id="KW-0675">Receptor</keyword>
<dbReference type="EMBL" id="WHLY01000002">
    <property type="protein sequence ID" value="MPR36962.1"/>
    <property type="molecule type" value="Genomic_DNA"/>
</dbReference>
<evidence type="ECO:0000256" key="5">
    <source>
        <dbReference type="ARBA" id="ARBA00022729"/>
    </source>
</evidence>
<keyword evidence="16" id="KW-1185">Reference proteome</keyword>
<dbReference type="Proteomes" id="UP000479293">
    <property type="component" value="Unassembled WGS sequence"/>
</dbReference>
<evidence type="ECO:0000256" key="3">
    <source>
        <dbReference type="ARBA" id="ARBA00022452"/>
    </source>
</evidence>
<evidence type="ECO:0000259" key="14">
    <source>
        <dbReference type="Pfam" id="PF07715"/>
    </source>
</evidence>
<evidence type="ECO:0000256" key="12">
    <source>
        <dbReference type="SAM" id="SignalP"/>
    </source>
</evidence>
<dbReference type="Pfam" id="PF00593">
    <property type="entry name" value="TonB_dep_Rec_b-barrel"/>
    <property type="match status" value="1"/>
</dbReference>
<dbReference type="RefSeq" id="WP_152765316.1">
    <property type="nucleotide sequence ID" value="NZ_WHLY01000002.1"/>
</dbReference>
<dbReference type="Gene3D" id="2.40.170.20">
    <property type="entry name" value="TonB-dependent receptor, beta-barrel domain"/>
    <property type="match status" value="1"/>
</dbReference>
<evidence type="ECO:0000256" key="8">
    <source>
        <dbReference type="ARBA" id="ARBA00023170"/>
    </source>
</evidence>
<accession>A0A7C9BEB0</accession>
<keyword evidence="4 10" id="KW-0812">Transmembrane</keyword>
<dbReference type="InterPro" id="IPR000531">
    <property type="entry name" value="Beta-barrel_TonB"/>
</dbReference>
<dbReference type="PROSITE" id="PS52016">
    <property type="entry name" value="TONB_DEPENDENT_REC_3"/>
    <property type="match status" value="1"/>
</dbReference>
<comment type="subcellular location">
    <subcellularLocation>
        <location evidence="1 10">Cell outer membrane</location>
        <topology evidence="1 10">Multi-pass membrane protein</topology>
    </subcellularLocation>
</comment>
<evidence type="ECO:0000313" key="16">
    <source>
        <dbReference type="Proteomes" id="UP000479293"/>
    </source>
</evidence>
<dbReference type="Gene3D" id="2.170.130.10">
    <property type="entry name" value="TonB-dependent receptor, plug domain"/>
    <property type="match status" value="1"/>
</dbReference>
<gene>
    <name evidence="15" type="ORF">GBK04_27415</name>
</gene>
<dbReference type="InterPro" id="IPR039426">
    <property type="entry name" value="TonB-dep_rcpt-like"/>
</dbReference>
<feature type="domain" description="TonB-dependent receptor-like beta-barrel" evidence="13">
    <location>
        <begin position="313"/>
        <end position="744"/>
    </location>
</feature>
<dbReference type="InterPro" id="IPR036942">
    <property type="entry name" value="Beta-barrel_TonB_sf"/>
</dbReference>
<dbReference type="GO" id="GO:0009279">
    <property type="term" value="C:cell outer membrane"/>
    <property type="evidence" value="ECO:0007669"/>
    <property type="project" value="UniProtKB-SubCell"/>
</dbReference>
<comment type="caution">
    <text evidence="15">The sequence shown here is derived from an EMBL/GenBank/DDBJ whole genome shotgun (WGS) entry which is preliminary data.</text>
</comment>
<keyword evidence="7 10" id="KW-0472">Membrane</keyword>
<dbReference type="PANTHER" id="PTHR30069">
    <property type="entry name" value="TONB-DEPENDENT OUTER MEMBRANE RECEPTOR"/>
    <property type="match status" value="1"/>
</dbReference>
<comment type="similarity">
    <text evidence="10 11">Belongs to the TonB-dependent receptor family.</text>
</comment>
<dbReference type="SUPFAM" id="SSF56935">
    <property type="entry name" value="Porins"/>
    <property type="match status" value="1"/>
</dbReference>
<protein>
    <submittedName>
        <fullName evidence="15">TonB-dependent receptor plug domain-containing protein</fullName>
    </submittedName>
</protein>
<evidence type="ECO:0000256" key="10">
    <source>
        <dbReference type="PROSITE-ProRule" id="PRU01360"/>
    </source>
</evidence>
<evidence type="ECO:0000256" key="6">
    <source>
        <dbReference type="ARBA" id="ARBA00023077"/>
    </source>
</evidence>
<sequence>MMKFYWMMCFLFPLLAKAQQGSLTGLVQTAQSEALPHVSLYLVNTNFTTTTDEAGRYLFEDVPYGTYNLVAQLLGYRKVTIAIRIGQPATAENVQMTEDPQVLDEVVVAAEKTSSVQQQRTIPISSIDIREIITQNNLLTDIADRIAGVRIRRSSSLGERSDISINGMRGNAIRVYVDGLPMEFLYPSFDISTLPLGTIRRLDVYKGVVPVDVGTDAMGGAINIITEQKAHSHLRASYSLGSFNTHLVDFEIGLANRKNFFINANASYNYSDNDYPMRALVFERNRVERVRRFHDAYSMAFGGVSFGVHSRKWADELRFTANYSTGFKELQNGARVSTTAFGEVEYRARNYGVSARYEKAFMNDRFKASTLSSYSHQALNFVDTTANVYSWSGQVVGRSAPGEYVDRSNYVTYYNNFINRTTLVWEATEKHRFLVSNLWAHQQLTGQDHLREEGERDYLSIPQYLAKNIAGLQYNGKFSESVEVSAALKRFDYQLNGAENNTLLPVKKKDGFWGWNAGLKYNFTDNFFARASYERGFLIPFFEQFVGNGADILRNTDLIPENSDNVNLGWHYTHVFAGDLSINTTLNGFWHKQNDIIFLGNGLVRRYENTDQVKTIGLEGELILNLKKAWTWRSNITTLRKRFSALKDPRNAFLVGTTFPNNPTFFANTELGWETHGLLSRNDKFRVYVYYLHVAPFNHILIGRDDTPTSSPDSFVPTQNRIDVGTSYRFAKPLLTLALNINNILNAQLFDNFLVPRAGIHFNVKLLFEINQFQPNEK</sequence>
<reference evidence="15 16" key="1">
    <citation type="submission" date="2019-10" db="EMBL/GenBank/DDBJ databases">
        <title>Draft Genome Sequence of Cytophagaceae sp. SJW1-29.</title>
        <authorList>
            <person name="Choi A."/>
        </authorList>
    </citation>
    <scope>NUCLEOTIDE SEQUENCE [LARGE SCALE GENOMIC DNA]</scope>
    <source>
        <strain evidence="15 16">SJW1-29</strain>
    </source>
</reference>
<evidence type="ECO:0000259" key="13">
    <source>
        <dbReference type="Pfam" id="PF00593"/>
    </source>
</evidence>
<evidence type="ECO:0000256" key="2">
    <source>
        <dbReference type="ARBA" id="ARBA00022448"/>
    </source>
</evidence>
<keyword evidence="2 10" id="KW-0813">Transport</keyword>
<dbReference type="Pfam" id="PF13715">
    <property type="entry name" value="CarbopepD_reg_2"/>
    <property type="match status" value="1"/>
</dbReference>
<feature type="chain" id="PRO_5028915575" evidence="12">
    <location>
        <begin position="19"/>
        <end position="778"/>
    </location>
</feature>
<dbReference type="GO" id="GO:0044718">
    <property type="term" value="P:siderophore transmembrane transport"/>
    <property type="evidence" value="ECO:0007669"/>
    <property type="project" value="TreeGrafter"/>
</dbReference>
<feature type="signal peptide" evidence="12">
    <location>
        <begin position="1"/>
        <end position="18"/>
    </location>
</feature>
<organism evidence="15 16">
    <name type="scientific">Salmonirosea aquatica</name>
    <dbReference type="NCBI Taxonomy" id="2654236"/>
    <lineage>
        <taxon>Bacteria</taxon>
        <taxon>Pseudomonadati</taxon>
        <taxon>Bacteroidota</taxon>
        <taxon>Cytophagia</taxon>
        <taxon>Cytophagales</taxon>
        <taxon>Spirosomataceae</taxon>
        <taxon>Salmonirosea</taxon>
    </lineage>
</organism>
<evidence type="ECO:0000313" key="15">
    <source>
        <dbReference type="EMBL" id="MPR36962.1"/>
    </source>
</evidence>
<dbReference type="Pfam" id="PF07715">
    <property type="entry name" value="Plug"/>
    <property type="match status" value="1"/>
</dbReference>
<dbReference type="SUPFAM" id="SSF49464">
    <property type="entry name" value="Carboxypeptidase regulatory domain-like"/>
    <property type="match status" value="1"/>
</dbReference>
<evidence type="ECO:0000256" key="1">
    <source>
        <dbReference type="ARBA" id="ARBA00004571"/>
    </source>
</evidence>
<dbReference type="Gene3D" id="2.60.40.1120">
    <property type="entry name" value="Carboxypeptidase-like, regulatory domain"/>
    <property type="match status" value="1"/>
</dbReference>
<evidence type="ECO:0000256" key="7">
    <source>
        <dbReference type="ARBA" id="ARBA00023136"/>
    </source>
</evidence>
<name>A0A7C9BEB0_9BACT</name>
<keyword evidence="3 10" id="KW-1134">Transmembrane beta strand</keyword>
<dbReference type="PANTHER" id="PTHR30069:SF29">
    <property type="entry name" value="HEMOGLOBIN AND HEMOGLOBIN-HAPTOGLOBIN-BINDING PROTEIN 1-RELATED"/>
    <property type="match status" value="1"/>
</dbReference>
<keyword evidence="6 11" id="KW-0798">TonB box</keyword>
<dbReference type="InterPro" id="IPR012910">
    <property type="entry name" value="Plug_dom"/>
</dbReference>
<feature type="domain" description="TonB-dependent receptor plug" evidence="14">
    <location>
        <begin position="121"/>
        <end position="221"/>
    </location>
</feature>
<dbReference type="GO" id="GO:0015344">
    <property type="term" value="F:siderophore uptake transmembrane transporter activity"/>
    <property type="evidence" value="ECO:0007669"/>
    <property type="project" value="TreeGrafter"/>
</dbReference>
<keyword evidence="5 12" id="KW-0732">Signal</keyword>
<keyword evidence="9 10" id="KW-0998">Cell outer membrane</keyword>
<dbReference type="AlphaFoldDB" id="A0A7C9BEB0"/>
<dbReference type="InterPro" id="IPR008969">
    <property type="entry name" value="CarboxyPept-like_regulatory"/>
</dbReference>